<feature type="signal peptide" evidence="3">
    <location>
        <begin position="1"/>
        <end position="20"/>
    </location>
</feature>
<dbReference type="InterPro" id="IPR050468">
    <property type="entry name" value="Cuticle_Struct_Prot"/>
</dbReference>
<proteinExistence type="predicted"/>
<evidence type="ECO:0000256" key="3">
    <source>
        <dbReference type="SAM" id="SignalP"/>
    </source>
</evidence>
<feature type="chain" id="PRO_5044848543" evidence="3">
    <location>
        <begin position="21"/>
        <end position="329"/>
    </location>
</feature>
<dbReference type="GO" id="GO:0042302">
    <property type="term" value="F:structural constituent of cuticle"/>
    <property type="evidence" value="ECO:0007669"/>
    <property type="project" value="UniProtKB-UniRule"/>
</dbReference>
<keyword evidence="5" id="KW-1185">Reference proteome</keyword>
<feature type="compositionally biased region" description="Low complexity" evidence="2">
    <location>
        <begin position="285"/>
        <end position="295"/>
    </location>
</feature>
<dbReference type="AlphaFoldDB" id="A0ABD2NEY7"/>
<keyword evidence="3" id="KW-0732">Signal</keyword>
<dbReference type="PROSITE" id="PS51155">
    <property type="entry name" value="CHIT_BIND_RR_2"/>
    <property type="match status" value="1"/>
</dbReference>
<dbReference type="InterPro" id="IPR000618">
    <property type="entry name" value="Insect_cuticle"/>
</dbReference>
<dbReference type="PANTHER" id="PTHR10380">
    <property type="entry name" value="CUTICLE PROTEIN"/>
    <property type="match status" value="1"/>
</dbReference>
<dbReference type="Pfam" id="PF00379">
    <property type="entry name" value="Chitin_bind_4"/>
    <property type="match status" value="1"/>
</dbReference>
<feature type="compositionally biased region" description="Pro residues" evidence="2">
    <location>
        <begin position="271"/>
        <end position="284"/>
    </location>
</feature>
<feature type="region of interest" description="Disordered" evidence="2">
    <location>
        <begin position="113"/>
        <end position="302"/>
    </location>
</feature>
<dbReference type="Proteomes" id="UP001516400">
    <property type="component" value="Unassembled WGS sequence"/>
</dbReference>
<comment type="caution">
    <text evidence="4">The sequence shown here is derived from an EMBL/GenBank/DDBJ whole genome shotgun (WGS) entry which is preliminary data.</text>
</comment>
<evidence type="ECO:0000313" key="5">
    <source>
        <dbReference type="Proteomes" id="UP001516400"/>
    </source>
</evidence>
<gene>
    <name evidence="4" type="ORF">HHI36_012580</name>
</gene>
<feature type="compositionally biased region" description="Low complexity" evidence="2">
    <location>
        <begin position="144"/>
        <end position="161"/>
    </location>
</feature>
<protein>
    <submittedName>
        <fullName evidence="4">Uncharacterized protein</fullName>
    </submittedName>
</protein>
<feature type="region of interest" description="Disordered" evidence="2">
    <location>
        <begin position="26"/>
        <end position="52"/>
    </location>
</feature>
<dbReference type="PANTHER" id="PTHR10380:SF234">
    <property type="entry name" value="CUTICULAR PROTEIN 97EA, ISOFORM A"/>
    <property type="match status" value="1"/>
</dbReference>
<evidence type="ECO:0000256" key="1">
    <source>
        <dbReference type="PROSITE-ProRule" id="PRU00497"/>
    </source>
</evidence>
<evidence type="ECO:0000313" key="4">
    <source>
        <dbReference type="EMBL" id="KAL3277230.1"/>
    </source>
</evidence>
<accession>A0ABD2NEY7</accession>
<dbReference type="PRINTS" id="PR00947">
    <property type="entry name" value="CUTICLE"/>
</dbReference>
<name>A0ABD2NEY7_9CUCU</name>
<sequence>MLPFTKNVAVFAMIVAVTFAQDYDYDEPRPAPHRVRPNYSGPSQSNAPRPTPVPILKQINRHNEDGSYTYGYESADGTFKIETKLPTGEVKGKYGYVDDTGKVRTIEYGATKHGFAPSGEGITVPPPTLVDDTTDRNGNSIQDYQNNYYQPEEQQQPIRAAPRPRPRPQPVYEPFQAPQFAPAPAPQRSAGPLPPRAQIPGAVQTTTLDFGPPQRAPAPAPASVRSFAPNPRPAPSQFSFDDFESTAPIRSAPRITYAQPAPLPSQYVPESRPPPRYQPAPAPVAAPSRPVPSSVGGRSAGGILDQLSRDYALPEGGAAPLHDISFGYY</sequence>
<keyword evidence="1" id="KW-0193">Cuticle</keyword>
<reference evidence="4 5" key="1">
    <citation type="journal article" date="2021" name="BMC Biol.">
        <title>Horizontally acquired antibacterial genes associated with adaptive radiation of ladybird beetles.</title>
        <authorList>
            <person name="Li H.S."/>
            <person name="Tang X.F."/>
            <person name="Huang Y.H."/>
            <person name="Xu Z.Y."/>
            <person name="Chen M.L."/>
            <person name="Du X.Y."/>
            <person name="Qiu B.Y."/>
            <person name="Chen P.T."/>
            <person name="Zhang W."/>
            <person name="Slipinski A."/>
            <person name="Escalona H.E."/>
            <person name="Waterhouse R.M."/>
            <person name="Zwick A."/>
            <person name="Pang H."/>
        </authorList>
    </citation>
    <scope>NUCLEOTIDE SEQUENCE [LARGE SCALE GENOMIC DNA]</scope>
    <source>
        <strain evidence="4">SYSU2018</strain>
    </source>
</reference>
<organism evidence="4 5">
    <name type="scientific">Cryptolaemus montrouzieri</name>
    <dbReference type="NCBI Taxonomy" id="559131"/>
    <lineage>
        <taxon>Eukaryota</taxon>
        <taxon>Metazoa</taxon>
        <taxon>Ecdysozoa</taxon>
        <taxon>Arthropoda</taxon>
        <taxon>Hexapoda</taxon>
        <taxon>Insecta</taxon>
        <taxon>Pterygota</taxon>
        <taxon>Neoptera</taxon>
        <taxon>Endopterygota</taxon>
        <taxon>Coleoptera</taxon>
        <taxon>Polyphaga</taxon>
        <taxon>Cucujiformia</taxon>
        <taxon>Coccinelloidea</taxon>
        <taxon>Coccinellidae</taxon>
        <taxon>Scymninae</taxon>
        <taxon>Scymnini</taxon>
        <taxon>Cryptolaemus</taxon>
    </lineage>
</organism>
<evidence type="ECO:0000256" key="2">
    <source>
        <dbReference type="SAM" id="MobiDB-lite"/>
    </source>
</evidence>
<dbReference type="EMBL" id="JABFTP020000103">
    <property type="protein sequence ID" value="KAL3277230.1"/>
    <property type="molecule type" value="Genomic_DNA"/>
</dbReference>